<sequence>MHGGELLIILIFGVSNVGKTAIGKKLSEKLNYAFFDLDHEIKVFFHTTLEDFMRENPWPHERFIKKGSVLKKIILDNKDNMVIAVSPIYEARNFNSLLDKEQVIAVELQDTEEHIFERLIFSDENDNIYQDDEYKNAHKDYYIRDIHRDIVYVRRIYKKIQWKYFVDNKSIDQAAEELLELLPEKFREKKENYGQEVRI</sequence>
<dbReference type="Proteomes" id="UP000260812">
    <property type="component" value="Unassembled WGS sequence"/>
</dbReference>
<dbReference type="EMBL" id="QVLU01000033">
    <property type="protein sequence ID" value="RGE65693.1"/>
    <property type="molecule type" value="Genomic_DNA"/>
</dbReference>
<evidence type="ECO:0000313" key="3">
    <source>
        <dbReference type="Proteomes" id="UP000260812"/>
    </source>
</evidence>
<evidence type="ECO:0000313" key="1">
    <source>
        <dbReference type="EMBL" id="RGE59874.1"/>
    </source>
</evidence>
<proteinExistence type="predicted"/>
<dbReference type="Proteomes" id="UP000261166">
    <property type="component" value="Unassembled WGS sequence"/>
</dbReference>
<dbReference type="EMBL" id="QVLV01000008">
    <property type="protein sequence ID" value="RGE59874.1"/>
    <property type="molecule type" value="Genomic_DNA"/>
</dbReference>
<comment type="caution">
    <text evidence="1">The sequence shown here is derived from an EMBL/GenBank/DDBJ whole genome shotgun (WGS) entry which is preliminary data.</text>
</comment>
<dbReference type="Pfam" id="PF01202">
    <property type="entry name" value="SKI"/>
    <property type="match status" value="1"/>
</dbReference>
<dbReference type="OrthoDB" id="9800332at2"/>
<dbReference type="InterPro" id="IPR031322">
    <property type="entry name" value="Shikimate/glucono_kinase"/>
</dbReference>
<evidence type="ECO:0000313" key="2">
    <source>
        <dbReference type="EMBL" id="RGE65693.1"/>
    </source>
</evidence>
<reference evidence="1 4" key="1">
    <citation type="submission" date="2018-08" db="EMBL/GenBank/DDBJ databases">
        <title>A genome reference for cultivated species of the human gut microbiota.</title>
        <authorList>
            <person name="Zou Y."/>
            <person name="Xue W."/>
            <person name="Luo G."/>
        </authorList>
    </citation>
    <scope>NUCLEOTIDE SEQUENCE [LARGE SCALE GENOMIC DNA]</scope>
    <source>
        <strain evidence="2 4">AF26-4BH</strain>
        <strain evidence="1">TF05-5AC</strain>
    </source>
</reference>
<dbReference type="Gene3D" id="3.40.50.300">
    <property type="entry name" value="P-loop containing nucleotide triphosphate hydrolases"/>
    <property type="match status" value="1"/>
</dbReference>
<gene>
    <name evidence="2" type="ORF">DWY69_25605</name>
    <name evidence="1" type="ORF">DXC51_13890</name>
</gene>
<evidence type="ECO:0000313" key="4">
    <source>
        <dbReference type="Proteomes" id="UP000261166"/>
    </source>
</evidence>
<protein>
    <recommendedName>
        <fullName evidence="5">Shikimate kinase</fullName>
    </recommendedName>
</protein>
<name>A0A3E3I456_9FIRM</name>
<dbReference type="InterPro" id="IPR027417">
    <property type="entry name" value="P-loop_NTPase"/>
</dbReference>
<keyword evidence="3" id="KW-1185">Reference proteome</keyword>
<evidence type="ECO:0008006" key="5">
    <source>
        <dbReference type="Google" id="ProtNLM"/>
    </source>
</evidence>
<dbReference type="AlphaFoldDB" id="A0A3E3I456"/>
<dbReference type="SUPFAM" id="SSF52540">
    <property type="entry name" value="P-loop containing nucleoside triphosphate hydrolases"/>
    <property type="match status" value="1"/>
</dbReference>
<organism evidence="1 3">
    <name type="scientific">Eisenbergiella massiliensis</name>
    <dbReference type="NCBI Taxonomy" id="1720294"/>
    <lineage>
        <taxon>Bacteria</taxon>
        <taxon>Bacillati</taxon>
        <taxon>Bacillota</taxon>
        <taxon>Clostridia</taxon>
        <taxon>Lachnospirales</taxon>
        <taxon>Lachnospiraceae</taxon>
        <taxon>Eisenbergiella</taxon>
    </lineage>
</organism>
<accession>A0A3E3I456</accession>